<evidence type="ECO:0000313" key="3">
    <source>
        <dbReference type="EMBL" id="CCA15222.1"/>
    </source>
</evidence>
<feature type="compositionally biased region" description="Polar residues" evidence="1">
    <location>
        <begin position="94"/>
        <end position="114"/>
    </location>
</feature>
<accession>F0W2D7</accession>
<evidence type="ECO:0000256" key="2">
    <source>
        <dbReference type="SAM" id="Phobius"/>
    </source>
</evidence>
<sequence length="114" mass="13038">MKIAPRRLAFYAATSTLPGTIIGIYLYNVGKEMEDQHDRAFLYKDQKNEKDLLSGLQAEKSNVQKHQDVLNTTIDDLRKRLERLEKELDDRTGAESSMESSEFAIQSKSSQNVE</sequence>
<proteinExistence type="predicted"/>
<dbReference type="AlphaFoldDB" id="F0W2D7"/>
<evidence type="ECO:0000256" key="1">
    <source>
        <dbReference type="SAM" id="MobiDB-lite"/>
    </source>
</evidence>
<name>F0W2D7_9STRA</name>
<keyword evidence="2" id="KW-0812">Transmembrane</keyword>
<feature type="region of interest" description="Disordered" evidence="1">
    <location>
        <begin position="88"/>
        <end position="114"/>
    </location>
</feature>
<keyword evidence="2" id="KW-1133">Transmembrane helix</keyword>
<organism evidence="3">
    <name type="scientific">Albugo laibachii Nc14</name>
    <dbReference type="NCBI Taxonomy" id="890382"/>
    <lineage>
        <taxon>Eukaryota</taxon>
        <taxon>Sar</taxon>
        <taxon>Stramenopiles</taxon>
        <taxon>Oomycota</taxon>
        <taxon>Peronosporomycetes</taxon>
        <taxon>Albuginales</taxon>
        <taxon>Albuginaceae</taxon>
        <taxon>Albugo</taxon>
    </lineage>
</organism>
<feature type="transmembrane region" description="Helical" evidence="2">
    <location>
        <begin position="9"/>
        <end position="27"/>
    </location>
</feature>
<dbReference type="EMBL" id="FR824054">
    <property type="protein sequence ID" value="CCA15222.1"/>
    <property type="molecule type" value="Genomic_DNA"/>
</dbReference>
<reference evidence="3" key="1">
    <citation type="journal article" date="2011" name="PLoS Biol.">
        <title>Gene gain and loss during evolution of obligate parasitism in the white rust pathogen of Arabidopsis thaliana.</title>
        <authorList>
            <person name="Kemen E."/>
            <person name="Gardiner A."/>
            <person name="Schultz-Larsen T."/>
            <person name="Kemen A.C."/>
            <person name="Balmuth A.L."/>
            <person name="Robert-Seilaniantz A."/>
            <person name="Bailey K."/>
            <person name="Holub E."/>
            <person name="Studholme D.J."/>
            <person name="Maclean D."/>
            <person name="Jones J.D."/>
        </authorList>
    </citation>
    <scope>NUCLEOTIDE SEQUENCE</scope>
</reference>
<gene>
    <name evidence="3" type="primary">AlNc14C9G1187</name>
    <name evidence="3" type="ORF">ALNC14_013650</name>
</gene>
<reference evidence="3" key="2">
    <citation type="submission" date="2011-02" db="EMBL/GenBank/DDBJ databases">
        <authorList>
            <person name="MacLean D."/>
        </authorList>
    </citation>
    <scope>NUCLEOTIDE SEQUENCE</scope>
</reference>
<protein>
    <submittedName>
        <fullName evidence="3">AlNc14C9G1187 protein</fullName>
    </submittedName>
</protein>
<keyword evidence="2" id="KW-0472">Membrane</keyword>
<dbReference type="HOGENOM" id="CLU_2125691_0_0_1"/>